<dbReference type="InterPro" id="IPR050261">
    <property type="entry name" value="FrsA_esterase"/>
</dbReference>
<accession>A0A166IP80</accession>
<dbReference type="SUPFAM" id="SSF53474">
    <property type="entry name" value="alpha/beta-Hydrolases"/>
    <property type="match status" value="1"/>
</dbReference>
<keyword evidence="2" id="KW-0378">Hydrolase</keyword>
<dbReference type="RefSeq" id="WP_063873782.1">
    <property type="nucleotide sequence ID" value="NZ_CAWMRI010000231.1"/>
</dbReference>
<dbReference type="EMBL" id="LWAJ01000231">
    <property type="protein sequence ID" value="KZL48658.1"/>
    <property type="molecule type" value="Genomic_DNA"/>
</dbReference>
<dbReference type="Proteomes" id="UP000076555">
    <property type="component" value="Unassembled WGS sequence"/>
</dbReference>
<proteinExistence type="predicted"/>
<sequence>MDNTSTQNYREHLVKVAAGEVKLEGNLVIPDAATGIVVFAHGSGSDRHSPRNRYIAEVLQQARLATLLIDLLTHEEEAIDLITRHLRFDIELLASRLVNTTDWLAQNPETHHLQVGYFGASTGGGAALVAAAKRPQAVKAVVSRGGRPDLAGSALPHVQAPTLLIVGGYDTQVIAMNQDALKQLRIQKQLEIIPRATHLFEEPGALAAVAQLASEWFTRYLKL</sequence>
<protein>
    <submittedName>
        <fullName evidence="2">Hydrolase</fullName>
    </submittedName>
</protein>
<dbReference type="InterPro" id="IPR002925">
    <property type="entry name" value="Dienelactn_hydro"/>
</dbReference>
<dbReference type="GO" id="GO:0016787">
    <property type="term" value="F:hydrolase activity"/>
    <property type="evidence" value="ECO:0007669"/>
    <property type="project" value="UniProtKB-KW"/>
</dbReference>
<dbReference type="Gene3D" id="3.40.50.1820">
    <property type="entry name" value="alpha/beta hydrolase"/>
    <property type="match status" value="1"/>
</dbReference>
<dbReference type="OrthoDB" id="9780269at2"/>
<name>A0A166IP80_NODSP</name>
<evidence type="ECO:0000313" key="2">
    <source>
        <dbReference type="EMBL" id="KZL48658.1"/>
    </source>
</evidence>
<evidence type="ECO:0000259" key="1">
    <source>
        <dbReference type="Pfam" id="PF01738"/>
    </source>
</evidence>
<reference evidence="2 3" key="1">
    <citation type="submission" date="2016-04" db="EMBL/GenBank/DDBJ databases">
        <title>Draft Genome Assembly of the Bloom-forming Cyanobacterium Nodularia spumigena Strain CENA596 in Shrimp Production Ponds.</title>
        <authorList>
            <person name="Popin R.V."/>
            <person name="Rigonato J."/>
            <person name="Abreu V.A."/>
            <person name="Andreote A.P."/>
            <person name="Silveira S.B."/>
            <person name="Odebrecht C."/>
            <person name="Fiore M.F."/>
        </authorList>
    </citation>
    <scope>NUCLEOTIDE SEQUENCE [LARGE SCALE GENOMIC DNA]</scope>
    <source>
        <strain evidence="2 3">CENA596</strain>
    </source>
</reference>
<dbReference type="AlphaFoldDB" id="A0A166IP80"/>
<dbReference type="InterPro" id="IPR029058">
    <property type="entry name" value="AB_hydrolase_fold"/>
</dbReference>
<evidence type="ECO:0000313" key="3">
    <source>
        <dbReference type="Proteomes" id="UP000076555"/>
    </source>
</evidence>
<gene>
    <name evidence="2" type="ORF">A2T98_16885</name>
</gene>
<comment type="caution">
    <text evidence="2">The sequence shown here is derived from an EMBL/GenBank/DDBJ whole genome shotgun (WGS) entry which is preliminary data.</text>
</comment>
<dbReference type="PANTHER" id="PTHR22946">
    <property type="entry name" value="DIENELACTONE HYDROLASE DOMAIN-CONTAINING PROTEIN-RELATED"/>
    <property type="match status" value="1"/>
</dbReference>
<organism evidence="2 3">
    <name type="scientific">Nodularia spumigena CENA596</name>
    <dbReference type="NCBI Taxonomy" id="1819295"/>
    <lineage>
        <taxon>Bacteria</taxon>
        <taxon>Bacillati</taxon>
        <taxon>Cyanobacteriota</taxon>
        <taxon>Cyanophyceae</taxon>
        <taxon>Nostocales</taxon>
        <taxon>Nodulariaceae</taxon>
        <taxon>Nodularia</taxon>
    </lineage>
</organism>
<dbReference type="Pfam" id="PF01738">
    <property type="entry name" value="DLH"/>
    <property type="match status" value="1"/>
</dbReference>
<feature type="domain" description="Dienelactone hydrolase" evidence="1">
    <location>
        <begin position="27"/>
        <end position="212"/>
    </location>
</feature>